<accession>A0A378T5V3</accession>
<evidence type="ECO:0000313" key="1">
    <source>
        <dbReference type="EMBL" id="STZ56201.1"/>
    </source>
</evidence>
<organism evidence="1 2">
    <name type="scientific">Moraxella lacunata</name>
    <dbReference type="NCBI Taxonomy" id="477"/>
    <lineage>
        <taxon>Bacteria</taxon>
        <taxon>Pseudomonadati</taxon>
        <taxon>Pseudomonadota</taxon>
        <taxon>Gammaproteobacteria</taxon>
        <taxon>Moraxellales</taxon>
        <taxon>Moraxellaceae</taxon>
        <taxon>Moraxella</taxon>
    </lineage>
</organism>
<evidence type="ECO:0000313" key="2">
    <source>
        <dbReference type="Proteomes" id="UP000254437"/>
    </source>
</evidence>
<dbReference type="AlphaFoldDB" id="A0A378T5V3"/>
<name>A0A378T5V3_MORLA</name>
<dbReference type="EMBL" id="UGQU01000001">
    <property type="protein sequence ID" value="STZ56201.1"/>
    <property type="molecule type" value="Genomic_DNA"/>
</dbReference>
<protein>
    <submittedName>
        <fullName evidence="1">Uncharacterized protein</fullName>
    </submittedName>
</protein>
<sequence>MRISFEEFLKSDIQKQEIEPIILMDLDSQNPAVHRLIKNSARRVIKQHQKEIEALKYKELNIN</sequence>
<reference evidence="1 2" key="1">
    <citation type="submission" date="2018-06" db="EMBL/GenBank/DDBJ databases">
        <authorList>
            <consortium name="Pathogen Informatics"/>
            <person name="Doyle S."/>
        </authorList>
    </citation>
    <scope>NUCLEOTIDE SEQUENCE [LARGE SCALE GENOMIC DNA]</scope>
    <source>
        <strain evidence="1 2">NCTC10359</strain>
    </source>
</reference>
<dbReference type="Proteomes" id="UP000254437">
    <property type="component" value="Unassembled WGS sequence"/>
</dbReference>
<gene>
    <name evidence="1" type="ORF">NCTC10359_00805</name>
</gene>
<dbReference type="RefSeq" id="WP_115005739.1">
    <property type="nucleotide sequence ID" value="NZ_UGQU01000001.1"/>
</dbReference>
<proteinExistence type="predicted"/>